<feature type="compositionally biased region" description="Basic residues" evidence="1">
    <location>
        <begin position="203"/>
        <end position="218"/>
    </location>
</feature>
<organism evidence="3 4">
    <name type="scientific">Thamnocephalis sphaerospora</name>
    <dbReference type="NCBI Taxonomy" id="78915"/>
    <lineage>
        <taxon>Eukaryota</taxon>
        <taxon>Fungi</taxon>
        <taxon>Fungi incertae sedis</taxon>
        <taxon>Zoopagomycota</taxon>
        <taxon>Zoopagomycotina</taxon>
        <taxon>Zoopagomycetes</taxon>
        <taxon>Zoopagales</taxon>
        <taxon>Sigmoideomycetaceae</taxon>
        <taxon>Thamnocephalis</taxon>
    </lineage>
</organism>
<feature type="domain" description="SNRNP25 ubiquitin-like" evidence="2">
    <location>
        <begin position="135"/>
        <end position="190"/>
    </location>
</feature>
<sequence>MNAVVEATATLITNLVRHEEAGMAQQTGTHDSSDSSTLEAELAQLEEELATLQRDPLLQDLPTGLSPLELDQRVAYEHGHALRVMLDRGKLGLVEVIVRRAATIGILKQLVRLAIERHLAKRAAPVKEESQAADTSGMSATRKAARSANWTYVWRHHCLALDTQRLLDERARVQEVGLQEGDRLRFIRYVPEPLISKEERAAARRARGRDRGRGRGRGYGRGGSFAGPSAWPSMRPPLHAPSGPMQHGGFPPMYHRR</sequence>
<evidence type="ECO:0000256" key="1">
    <source>
        <dbReference type="SAM" id="MobiDB-lite"/>
    </source>
</evidence>
<dbReference type="GO" id="GO:0000398">
    <property type="term" value="P:mRNA splicing, via spliceosome"/>
    <property type="evidence" value="ECO:0007669"/>
    <property type="project" value="InterPro"/>
</dbReference>
<evidence type="ECO:0000313" key="3">
    <source>
        <dbReference type="EMBL" id="RKP06767.1"/>
    </source>
</evidence>
<dbReference type="EMBL" id="KZ992822">
    <property type="protein sequence ID" value="RKP06767.1"/>
    <property type="molecule type" value="Genomic_DNA"/>
</dbReference>
<dbReference type="PANTHER" id="PTHR14942:SF0">
    <property type="entry name" value="U11_U12 SMALL NUCLEAR RIBONUCLEOPROTEIN 25 KDA PROTEIN"/>
    <property type="match status" value="1"/>
</dbReference>
<evidence type="ECO:0000313" key="4">
    <source>
        <dbReference type="Proteomes" id="UP000271241"/>
    </source>
</evidence>
<dbReference type="Gene3D" id="3.10.20.90">
    <property type="entry name" value="Phosphatidylinositol 3-kinase Catalytic Subunit, Chain A, domain 1"/>
    <property type="match status" value="1"/>
</dbReference>
<reference evidence="4" key="1">
    <citation type="journal article" date="2018" name="Nat. Microbiol.">
        <title>Leveraging single-cell genomics to expand the fungal tree of life.</title>
        <authorList>
            <person name="Ahrendt S.R."/>
            <person name="Quandt C.A."/>
            <person name="Ciobanu D."/>
            <person name="Clum A."/>
            <person name="Salamov A."/>
            <person name="Andreopoulos B."/>
            <person name="Cheng J.F."/>
            <person name="Woyke T."/>
            <person name="Pelin A."/>
            <person name="Henrissat B."/>
            <person name="Reynolds N.K."/>
            <person name="Benny G.L."/>
            <person name="Smith M.E."/>
            <person name="James T.Y."/>
            <person name="Grigoriev I.V."/>
        </authorList>
    </citation>
    <scope>NUCLEOTIDE SEQUENCE [LARGE SCALE GENOMIC DNA]</scope>
    <source>
        <strain evidence="4">RSA 1356</strain>
    </source>
</reference>
<accession>A0A4P9XLL8</accession>
<protein>
    <recommendedName>
        <fullName evidence="2">SNRNP25 ubiquitin-like domain-containing protein</fullName>
    </recommendedName>
</protein>
<feature type="region of interest" description="Disordered" evidence="1">
    <location>
        <begin position="200"/>
        <end position="257"/>
    </location>
</feature>
<dbReference type="InterPro" id="IPR040610">
    <property type="entry name" value="SNRNP25_ubiquitin"/>
</dbReference>
<dbReference type="PANTHER" id="PTHR14942">
    <property type="entry name" value="U11/U12 SMALL NUCLEAR RIBONUCLEOPROTEIN 25 KDA PROTEIN"/>
    <property type="match status" value="1"/>
</dbReference>
<dbReference type="AlphaFoldDB" id="A0A4P9XLL8"/>
<dbReference type="STRING" id="78915.A0A4P9XLL8"/>
<keyword evidence="4" id="KW-1185">Reference proteome</keyword>
<dbReference type="Pfam" id="PF18036">
    <property type="entry name" value="Ubiquitin_4"/>
    <property type="match status" value="1"/>
</dbReference>
<gene>
    <name evidence="3" type="ORF">THASP1DRAFT_31427</name>
</gene>
<dbReference type="OrthoDB" id="72819at2759"/>
<proteinExistence type="predicted"/>
<dbReference type="Proteomes" id="UP000271241">
    <property type="component" value="Unassembled WGS sequence"/>
</dbReference>
<name>A0A4P9XLL8_9FUNG</name>
<evidence type="ECO:0000259" key="2">
    <source>
        <dbReference type="Pfam" id="PF18036"/>
    </source>
</evidence>
<dbReference type="InterPro" id="IPR039690">
    <property type="entry name" value="SNRNP25"/>
</dbReference>